<reference evidence="2" key="1">
    <citation type="submission" date="2020-04" db="EMBL/GenBank/DDBJ databases">
        <authorList>
            <person name="Zhang T."/>
        </authorList>
    </citation>
    <scope>NUCLEOTIDE SEQUENCE</scope>
    <source>
        <strain evidence="2">HKST-UBA13</strain>
    </source>
</reference>
<name>A0A955I995_9BACT</name>
<dbReference type="Pfam" id="PF07866">
    <property type="entry name" value="DUF1653"/>
    <property type="match status" value="1"/>
</dbReference>
<reference evidence="2" key="2">
    <citation type="journal article" date="2021" name="Microbiome">
        <title>Successional dynamics and alternative stable states in a saline activated sludge microbial community over 9 years.</title>
        <authorList>
            <person name="Wang Y."/>
            <person name="Ye J."/>
            <person name="Ju F."/>
            <person name="Liu L."/>
            <person name="Boyd J.A."/>
            <person name="Deng Y."/>
            <person name="Parks D.H."/>
            <person name="Jiang X."/>
            <person name="Yin X."/>
            <person name="Woodcroft B.J."/>
            <person name="Tyson G.W."/>
            <person name="Hugenholtz P."/>
            <person name="Polz M.F."/>
            <person name="Zhang T."/>
        </authorList>
    </citation>
    <scope>NUCLEOTIDE SEQUENCE</scope>
    <source>
        <strain evidence="2">HKST-UBA13</strain>
    </source>
</reference>
<sequence length="88" mass="10621">MKKSYEELQILLTNASEQIKLGSYWTHYKNPNKKYEIKDLVIIEETEKVGIVYESEDNPGIKFLRPFEEFFEDVEFEEKIIKRFRPLS</sequence>
<evidence type="ECO:0000259" key="1">
    <source>
        <dbReference type="Pfam" id="PF07866"/>
    </source>
</evidence>
<comment type="caution">
    <text evidence="2">The sequence shown here is derived from an EMBL/GenBank/DDBJ whole genome shotgun (WGS) entry which is preliminary data.</text>
</comment>
<dbReference type="InterPro" id="IPR023387">
    <property type="entry name" value="DUF1653-like_dom"/>
</dbReference>
<dbReference type="Proteomes" id="UP000775877">
    <property type="component" value="Unassembled WGS sequence"/>
</dbReference>
<protein>
    <submittedName>
        <fullName evidence="2">DUF1653 domain-containing protein</fullName>
    </submittedName>
</protein>
<dbReference type="Gene3D" id="2.30.30.320">
    <property type="entry name" value="DUF1653-like domain"/>
    <property type="match status" value="1"/>
</dbReference>
<dbReference type="EMBL" id="JAGQLJ010000002">
    <property type="protein sequence ID" value="MCA9380651.1"/>
    <property type="molecule type" value="Genomic_DNA"/>
</dbReference>
<dbReference type="AlphaFoldDB" id="A0A955I995"/>
<accession>A0A955I995</accession>
<organism evidence="2 3">
    <name type="scientific">Candidatus Dojkabacteria bacterium</name>
    <dbReference type="NCBI Taxonomy" id="2099670"/>
    <lineage>
        <taxon>Bacteria</taxon>
        <taxon>Candidatus Dojkabacteria</taxon>
    </lineage>
</organism>
<dbReference type="InterPro" id="IPR037135">
    <property type="entry name" value="DUF1653-like_dom_sf"/>
</dbReference>
<evidence type="ECO:0000313" key="3">
    <source>
        <dbReference type="Proteomes" id="UP000775877"/>
    </source>
</evidence>
<feature type="domain" description="DUF1653" evidence="1">
    <location>
        <begin position="24"/>
        <end position="85"/>
    </location>
</feature>
<gene>
    <name evidence="2" type="ORF">KC678_00100</name>
</gene>
<proteinExistence type="predicted"/>
<evidence type="ECO:0000313" key="2">
    <source>
        <dbReference type="EMBL" id="MCA9380651.1"/>
    </source>
</evidence>